<feature type="compositionally biased region" description="Basic and acidic residues" evidence="14">
    <location>
        <begin position="956"/>
        <end position="987"/>
    </location>
</feature>
<keyword evidence="10" id="KW-0804">Transcription</keyword>
<dbReference type="GeneID" id="115823789"/>
<dbReference type="PROSITE" id="PS50157">
    <property type="entry name" value="ZINC_FINGER_C2H2_2"/>
    <property type="match status" value="15"/>
</dbReference>
<feature type="compositionally biased region" description="Basic and acidic residues" evidence="14">
    <location>
        <begin position="925"/>
        <end position="935"/>
    </location>
</feature>
<dbReference type="PROSITE" id="PS00028">
    <property type="entry name" value="ZINC_FINGER_C2H2_1"/>
    <property type="match status" value="15"/>
</dbReference>
<keyword evidence="7" id="KW-0862">Zinc</keyword>
<gene>
    <name evidence="17" type="primary">LOC115823789</name>
</gene>
<evidence type="ECO:0000256" key="10">
    <source>
        <dbReference type="ARBA" id="ARBA00023163"/>
    </source>
</evidence>
<keyword evidence="8" id="KW-0805">Transcription regulation</keyword>
<feature type="domain" description="C2H2-type" evidence="15">
    <location>
        <begin position="367"/>
        <end position="394"/>
    </location>
</feature>
<dbReference type="SMART" id="SM00355">
    <property type="entry name" value="ZnF_C2H2"/>
    <property type="match status" value="15"/>
</dbReference>
<dbReference type="FunFam" id="3.30.160.60:FF:000275">
    <property type="entry name" value="zinc finger protein 90 homolog"/>
    <property type="match status" value="1"/>
</dbReference>
<name>A0A6J2WDX9_CHACN</name>
<feature type="domain" description="C2H2-type" evidence="15">
    <location>
        <begin position="479"/>
        <end position="501"/>
    </location>
</feature>
<feature type="domain" description="C2H2-type" evidence="15">
    <location>
        <begin position="1288"/>
        <end position="1315"/>
    </location>
</feature>
<dbReference type="FunFam" id="3.30.160.60:FF:000352">
    <property type="entry name" value="zinc finger protein 3 homolog"/>
    <property type="match status" value="1"/>
</dbReference>
<dbReference type="SUPFAM" id="SSF57667">
    <property type="entry name" value="beta-beta-alpha zinc fingers"/>
    <property type="match status" value="8"/>
</dbReference>
<evidence type="ECO:0000256" key="7">
    <source>
        <dbReference type="ARBA" id="ARBA00022833"/>
    </source>
</evidence>
<dbReference type="InterPro" id="IPR050527">
    <property type="entry name" value="Snail/Krueppel_Znf"/>
</dbReference>
<protein>
    <submittedName>
        <fullName evidence="17">Uncharacterized protein LOC115823789</fullName>
    </submittedName>
</protein>
<dbReference type="FunFam" id="3.30.160.60:FF:001480">
    <property type="entry name" value="Si:cabz01071911.3"/>
    <property type="match status" value="1"/>
</dbReference>
<feature type="domain" description="C2H2-type" evidence="15">
    <location>
        <begin position="1372"/>
        <end position="1395"/>
    </location>
</feature>
<keyword evidence="5" id="KW-0677">Repeat</keyword>
<feature type="compositionally biased region" description="Acidic residues" evidence="14">
    <location>
        <begin position="95"/>
        <end position="113"/>
    </location>
</feature>
<dbReference type="OrthoDB" id="427030at2759"/>
<evidence type="ECO:0000313" key="16">
    <source>
        <dbReference type="Proteomes" id="UP000504632"/>
    </source>
</evidence>
<dbReference type="Proteomes" id="UP000504632">
    <property type="component" value="Chromosome 11"/>
</dbReference>
<dbReference type="GO" id="GO:0000978">
    <property type="term" value="F:RNA polymerase II cis-regulatory region sequence-specific DNA binding"/>
    <property type="evidence" value="ECO:0007669"/>
    <property type="project" value="TreeGrafter"/>
</dbReference>
<evidence type="ECO:0000256" key="4">
    <source>
        <dbReference type="ARBA" id="ARBA00022723"/>
    </source>
</evidence>
<dbReference type="PANTHER" id="PTHR24388">
    <property type="entry name" value="ZINC FINGER PROTEIN"/>
    <property type="match status" value="1"/>
</dbReference>
<feature type="domain" description="C2H2-type" evidence="15">
    <location>
        <begin position="1316"/>
        <end position="1343"/>
    </location>
</feature>
<dbReference type="FunFam" id="3.30.160.60:FF:000097">
    <property type="entry name" value="Zinc finger protein"/>
    <property type="match status" value="3"/>
</dbReference>
<evidence type="ECO:0000256" key="8">
    <source>
        <dbReference type="ARBA" id="ARBA00023015"/>
    </source>
</evidence>
<sequence length="1401" mass="157385">MMEVQRSFYRRAYKLRSTGRPQKGCDKFTERIVKVDLSHFNNKRMGREMLVRNAENTSSPPAVPNKPVYEEEDSPDLLIIKEERTDEIRSHAPEEELDFTDEKDEGDAADENAETSCAADGGEFIDQDTISRSNQEPERAQPDFLKDEGLEEHKAGDDECTQKFDSPESSGQTQEQSSRSSAQSDMDNSVSFPSWVTGRFDPVNHSLSNPGPECSAGTSNNQYFMFRGSIDPTCSYAVQSTSEESHFDVRTEVSRGEENSITSYVSTFGALDSLDQMPRKDRFVCKQCGKAWSHPSAFLVHQRVHTGERPYTCTLCGKKFSQSSSLRKHLSIHTGEKRFRCPHCGKQFADPSNLKKHVTVHTGERPFGCSQCGKTFNQSSNLKTHMKIHTGEKPFGCERCGQIFAYKSSLIKHQLIHSGKVPFRCLLCGKHFYQMANLKRHERVHTGEKPFGCVRCSKRFSHRHQLKTHERVHTGEKPFLCTYCGKRFTQSSHLKTHLSVHMPYSCVVCAQRFTSKDDFLKHHTCLHIQCPTDIEEGEPDLLLIKEEKSEDAVCHVADRDVNAAVEPEPGPSVNSTTKSSPALEPESEHEHSRGKPTAEEVSGFGSILNQNQTQRLRESAKNLGVTLDDQLNLSSRIAVVTQSCSFSLYNTRRSKNTQDAEPGRQPFKEEGLKESVGKPNRDFLQELERYTQGADHNETLINMDHLTYPSETSDQSRSRAIASEVGGGGSILNVEPKIESAKIDDELPSMNQPNCLSECDVRDRASTTRTSTTRHEYVEGGRGQQVNKVASDDAELRTDDEDPVDFQTQIASIMEVLANAAVAEICKVVDEGYAVVHLELSQSHKENEFLKRKMRLMELQIARLRAERMRFQDTTLNSRFQGVRLLNRHNKDGSASVAVEPELGPSANSTAMDAKSSPALEPEDDHEHPRGKPTAEEVSGFDSILKPEPEPDPEPETERSKNTQDAEPGRQPFKEEGLKESVGKPNRDSLQGLERNTQGADHNETLNMDHLTYPSETSDQSRSRAIASEVGGSGSILNVEPKVESVKIDDELPSMHQPNCLSECDVRDRASTTRTLFERTNFEVQSEEPSCSNVGVHAGPLRHPGEASFQVARGYKTGGEPSSESSDLRSDVIIVDPFPTDGEPDMQLTFQRGGVGQGTMANHRHFRHEYVEGHRLLDGHFSAFGGSTTSSSGHHIPWMHSEMEQQGPPNNIYGRHHGDAPVGLHLTDLRPFSCALCGKRFTHMSQLKVHQRVHTGEKPYECEQCGKQFPQLCSLKRHQRVHTGEKPFRCAKCGKQFAHSSNLKVHQSVHTGERRFNCTQCGKNFSFLSNLIRHYRVHTGEKPFSCTQCEKRFSHLHQLKMHLRIHSGEKPFSCAHCGKSFSERSYLRLHQRKVHRVGVQL</sequence>
<dbReference type="GO" id="GO:0000981">
    <property type="term" value="F:DNA-binding transcription factor activity, RNA polymerase II-specific"/>
    <property type="evidence" value="ECO:0007669"/>
    <property type="project" value="TreeGrafter"/>
</dbReference>
<accession>A0A6J2WDX9</accession>
<dbReference type="FunFam" id="3.30.160.60:FF:002274">
    <property type="entry name" value="Zinc finger protein 432"/>
    <property type="match status" value="1"/>
</dbReference>
<evidence type="ECO:0000256" key="12">
    <source>
        <dbReference type="PROSITE-ProRule" id="PRU00042"/>
    </source>
</evidence>
<feature type="region of interest" description="Disordered" evidence="14">
    <location>
        <begin position="52"/>
        <end position="193"/>
    </location>
</feature>
<feature type="region of interest" description="Disordered" evidence="14">
    <location>
        <begin position="653"/>
        <end position="679"/>
    </location>
</feature>
<evidence type="ECO:0000256" key="1">
    <source>
        <dbReference type="ARBA" id="ARBA00003767"/>
    </source>
</evidence>
<feature type="domain" description="C2H2-type" evidence="15">
    <location>
        <begin position="504"/>
        <end position="527"/>
    </location>
</feature>
<feature type="region of interest" description="Disordered" evidence="14">
    <location>
        <begin position="561"/>
        <end position="600"/>
    </location>
</feature>
<dbReference type="FunFam" id="3.30.160.60:FF:001465">
    <property type="entry name" value="Zinc finger protein 560"/>
    <property type="match status" value="1"/>
</dbReference>
<reference evidence="17" key="2">
    <citation type="submission" date="2025-08" db="UniProtKB">
        <authorList>
            <consortium name="RefSeq"/>
        </authorList>
    </citation>
    <scope>IDENTIFICATION</scope>
</reference>
<dbReference type="GO" id="GO:0000122">
    <property type="term" value="P:negative regulation of transcription by RNA polymerase II"/>
    <property type="evidence" value="ECO:0007669"/>
    <property type="project" value="UniProtKB-ARBA"/>
</dbReference>
<feature type="domain" description="C2H2-type" evidence="15">
    <location>
        <begin position="423"/>
        <end position="450"/>
    </location>
</feature>
<comment type="similarity">
    <text evidence="3">Belongs to the krueppel C2H2-type zinc-finger protein family.</text>
</comment>
<evidence type="ECO:0000256" key="13">
    <source>
        <dbReference type="SAM" id="Coils"/>
    </source>
</evidence>
<dbReference type="FunFam" id="3.30.160.60:FF:002343">
    <property type="entry name" value="Zinc finger protein 33A"/>
    <property type="match status" value="3"/>
</dbReference>
<feature type="domain" description="C2H2-type" evidence="15">
    <location>
        <begin position="339"/>
        <end position="366"/>
    </location>
</feature>
<evidence type="ECO:0000256" key="11">
    <source>
        <dbReference type="ARBA" id="ARBA00023242"/>
    </source>
</evidence>
<keyword evidence="13" id="KW-0175">Coiled coil</keyword>
<evidence type="ECO:0000313" key="17">
    <source>
        <dbReference type="RefSeq" id="XP_030643675.1"/>
    </source>
</evidence>
<dbReference type="GO" id="GO:0008270">
    <property type="term" value="F:zinc ion binding"/>
    <property type="evidence" value="ECO:0007669"/>
    <property type="project" value="UniProtKB-KW"/>
</dbReference>
<dbReference type="GO" id="GO:0005634">
    <property type="term" value="C:nucleus"/>
    <property type="evidence" value="ECO:0007669"/>
    <property type="project" value="UniProtKB-SubCell"/>
</dbReference>
<evidence type="ECO:0000256" key="5">
    <source>
        <dbReference type="ARBA" id="ARBA00022737"/>
    </source>
</evidence>
<keyword evidence="6 12" id="KW-0863">Zinc-finger</keyword>
<keyword evidence="16" id="KW-1185">Reference proteome</keyword>
<proteinExistence type="inferred from homology"/>
<feature type="domain" description="C2H2-type" evidence="15">
    <location>
        <begin position="283"/>
        <end position="310"/>
    </location>
</feature>
<feature type="domain" description="C2H2-type" evidence="15">
    <location>
        <begin position="1260"/>
        <end position="1287"/>
    </location>
</feature>
<feature type="compositionally biased region" description="Polar residues" evidence="14">
    <location>
        <begin position="167"/>
        <end position="193"/>
    </location>
</feature>
<feature type="domain" description="C2H2-type" evidence="15">
    <location>
        <begin position="395"/>
        <end position="422"/>
    </location>
</feature>
<feature type="compositionally biased region" description="Basic and acidic residues" evidence="14">
    <location>
        <begin position="656"/>
        <end position="679"/>
    </location>
</feature>
<feature type="domain" description="C2H2-type" evidence="15">
    <location>
        <begin position="451"/>
        <end position="478"/>
    </location>
</feature>
<dbReference type="FunFam" id="3.30.160.60:FF:001954">
    <property type="entry name" value="Zinc finger protein 787"/>
    <property type="match status" value="1"/>
</dbReference>
<feature type="region of interest" description="Disordered" evidence="14">
    <location>
        <begin position="891"/>
        <end position="1025"/>
    </location>
</feature>
<evidence type="ECO:0000259" key="15">
    <source>
        <dbReference type="PROSITE" id="PS50157"/>
    </source>
</evidence>
<feature type="compositionally biased region" description="Basic and acidic residues" evidence="14">
    <location>
        <begin position="79"/>
        <end position="94"/>
    </location>
</feature>
<dbReference type="RefSeq" id="XP_030643675.1">
    <property type="nucleotide sequence ID" value="XM_030787815.1"/>
</dbReference>
<feature type="coiled-coil region" evidence="13">
    <location>
        <begin position="847"/>
        <end position="874"/>
    </location>
</feature>
<keyword evidence="9" id="KW-0238">DNA-binding</keyword>
<reference evidence="16" key="1">
    <citation type="submission" date="2024-06" db="UniProtKB">
        <authorList>
            <consortium name="RefSeq"/>
        </authorList>
    </citation>
    <scope>NUCLEOTIDE SEQUENCE [LARGE SCALE GENOMIC DNA]</scope>
</reference>
<feature type="domain" description="C2H2-type" evidence="15">
    <location>
        <begin position="1344"/>
        <end position="1371"/>
    </location>
</feature>
<dbReference type="FunFam" id="3.30.160.60:FF:000557">
    <property type="entry name" value="zinc finger and SCAN domain-containing protein 29"/>
    <property type="match status" value="1"/>
</dbReference>
<dbReference type="InParanoid" id="A0A6J2WDX9"/>
<evidence type="ECO:0000256" key="14">
    <source>
        <dbReference type="SAM" id="MobiDB-lite"/>
    </source>
</evidence>
<dbReference type="InterPro" id="IPR013087">
    <property type="entry name" value="Znf_C2H2_type"/>
</dbReference>
<dbReference type="PANTHER" id="PTHR24388:SF99">
    <property type="entry name" value="GASTRULA ZINC FINGER PROTEIN XLCGF52.1-LIKE ISOFORM X1-RELATED"/>
    <property type="match status" value="1"/>
</dbReference>
<evidence type="ECO:0000256" key="9">
    <source>
        <dbReference type="ARBA" id="ARBA00023125"/>
    </source>
</evidence>
<dbReference type="InterPro" id="IPR036236">
    <property type="entry name" value="Znf_C2H2_sf"/>
</dbReference>
<feature type="domain" description="C2H2-type" evidence="15">
    <location>
        <begin position="311"/>
        <end position="338"/>
    </location>
</feature>
<organism evidence="16 17">
    <name type="scientific">Chanos chanos</name>
    <name type="common">Milkfish</name>
    <name type="synonym">Mugil chanos</name>
    <dbReference type="NCBI Taxonomy" id="29144"/>
    <lineage>
        <taxon>Eukaryota</taxon>
        <taxon>Metazoa</taxon>
        <taxon>Chordata</taxon>
        <taxon>Craniata</taxon>
        <taxon>Vertebrata</taxon>
        <taxon>Euteleostomi</taxon>
        <taxon>Actinopterygii</taxon>
        <taxon>Neopterygii</taxon>
        <taxon>Teleostei</taxon>
        <taxon>Ostariophysi</taxon>
        <taxon>Gonorynchiformes</taxon>
        <taxon>Chanidae</taxon>
        <taxon>Chanos</taxon>
    </lineage>
</organism>
<keyword evidence="4" id="KW-0479">Metal-binding</keyword>
<comment type="function">
    <text evidence="1">May be involved in transcriptional regulation.</text>
</comment>
<feature type="compositionally biased region" description="Basic and acidic residues" evidence="14">
    <location>
        <begin position="586"/>
        <end position="598"/>
    </location>
</feature>
<keyword evidence="11" id="KW-0539">Nucleus</keyword>
<feature type="domain" description="C2H2-type" evidence="15">
    <location>
        <begin position="1232"/>
        <end position="1259"/>
    </location>
</feature>
<feature type="compositionally biased region" description="Basic and acidic residues" evidence="14">
    <location>
        <begin position="135"/>
        <end position="166"/>
    </location>
</feature>
<comment type="subcellular location">
    <subcellularLocation>
        <location evidence="2">Nucleus</location>
    </subcellularLocation>
</comment>
<dbReference type="Pfam" id="PF00096">
    <property type="entry name" value="zf-C2H2"/>
    <property type="match status" value="13"/>
</dbReference>
<dbReference type="FunFam" id="3.30.160.60:FF:000060">
    <property type="entry name" value="zinc finger protein 436"/>
    <property type="match status" value="1"/>
</dbReference>
<evidence type="ECO:0000256" key="3">
    <source>
        <dbReference type="ARBA" id="ARBA00006991"/>
    </source>
</evidence>
<evidence type="ECO:0000256" key="6">
    <source>
        <dbReference type="ARBA" id="ARBA00022771"/>
    </source>
</evidence>
<dbReference type="Gene3D" id="3.30.160.60">
    <property type="entry name" value="Classic Zinc Finger"/>
    <property type="match status" value="14"/>
</dbReference>
<evidence type="ECO:0000256" key="2">
    <source>
        <dbReference type="ARBA" id="ARBA00004123"/>
    </source>
</evidence>